<dbReference type="InterPro" id="IPR006439">
    <property type="entry name" value="HAD-SF_hydro_IA"/>
</dbReference>
<accession>A0A1E5IYE1</accession>
<dbReference type="SUPFAM" id="SSF56784">
    <property type="entry name" value="HAD-like"/>
    <property type="match status" value="1"/>
</dbReference>
<dbReference type="AlphaFoldDB" id="A0A1E5IYE1"/>
<dbReference type="PANTHER" id="PTHR43434">
    <property type="entry name" value="PHOSPHOGLYCOLATE PHOSPHATASE"/>
    <property type="match status" value="1"/>
</dbReference>
<dbReference type="InterPro" id="IPR023214">
    <property type="entry name" value="HAD_sf"/>
</dbReference>
<dbReference type="STRING" id="23.BEL05_14610"/>
<sequence length="218" mass="23654">MNRYDLVIFDWDGTLMDSVGKIVACMQQTANLLDMAIPSEASIRDIIGLSMNEALNVLHPAACEVTRQQMIDVYREQYLQLNQTPSPLFDGTEQLLLTLKKSGHHLAVATGKARAGLDRVLNETGFRQHFNASRCADEAQSKPHPQMLSQLLDELKVAPNRAVMIGDSIHDLNMANNAGIDAIGVSYGAHSAVKLAEASPVAIVTSPIALLDVILPAK</sequence>
<dbReference type="FunFam" id="3.40.50.1000:FF:000022">
    <property type="entry name" value="Phosphoglycolate phosphatase"/>
    <property type="match status" value="1"/>
</dbReference>
<comment type="caution">
    <text evidence="1">The sequence shown here is derived from an EMBL/GenBank/DDBJ whole genome shotgun (WGS) entry which is preliminary data.</text>
</comment>
<keyword evidence="1" id="KW-0378">Hydrolase</keyword>
<dbReference type="NCBIfam" id="TIGR01549">
    <property type="entry name" value="HAD-SF-IA-v1"/>
    <property type="match status" value="1"/>
</dbReference>
<evidence type="ECO:0000313" key="1">
    <source>
        <dbReference type="EMBL" id="OEG75504.1"/>
    </source>
</evidence>
<dbReference type="GO" id="GO:0005829">
    <property type="term" value="C:cytosol"/>
    <property type="evidence" value="ECO:0007669"/>
    <property type="project" value="TreeGrafter"/>
</dbReference>
<dbReference type="InterPro" id="IPR036412">
    <property type="entry name" value="HAD-like_sf"/>
</dbReference>
<dbReference type="InterPro" id="IPR023198">
    <property type="entry name" value="PGP-like_dom2"/>
</dbReference>
<proteinExistence type="predicted"/>
<name>A0A1E5IYE1_SHECO</name>
<dbReference type="NCBIfam" id="TIGR01509">
    <property type="entry name" value="HAD-SF-IA-v3"/>
    <property type="match status" value="1"/>
</dbReference>
<dbReference type="SFLD" id="SFLDG01135">
    <property type="entry name" value="C1.5.6:_HAD__Beta-PGM__Phospha"/>
    <property type="match status" value="1"/>
</dbReference>
<gene>
    <name evidence="1" type="ORF">BEL05_14610</name>
</gene>
<dbReference type="EMBL" id="MCBT01000006">
    <property type="protein sequence ID" value="OEG75504.1"/>
    <property type="molecule type" value="Genomic_DNA"/>
</dbReference>
<dbReference type="InterPro" id="IPR041492">
    <property type="entry name" value="HAD_2"/>
</dbReference>
<dbReference type="Gene3D" id="3.40.50.1000">
    <property type="entry name" value="HAD superfamily/HAD-like"/>
    <property type="match status" value="1"/>
</dbReference>
<dbReference type="GO" id="GO:0008967">
    <property type="term" value="F:phosphoglycolate phosphatase activity"/>
    <property type="evidence" value="ECO:0007669"/>
    <property type="project" value="TreeGrafter"/>
</dbReference>
<dbReference type="Pfam" id="PF13419">
    <property type="entry name" value="HAD_2"/>
    <property type="match status" value="1"/>
</dbReference>
<organism evidence="1 2">
    <name type="scientific">Shewanella colwelliana</name>
    <name type="common">Alteromonas colwelliana</name>
    <dbReference type="NCBI Taxonomy" id="23"/>
    <lineage>
        <taxon>Bacteria</taxon>
        <taxon>Pseudomonadati</taxon>
        <taxon>Pseudomonadota</taxon>
        <taxon>Gammaproteobacteria</taxon>
        <taxon>Alteromonadales</taxon>
        <taxon>Shewanellaceae</taxon>
        <taxon>Shewanella</taxon>
    </lineage>
</organism>
<dbReference type="InterPro" id="IPR050155">
    <property type="entry name" value="HAD-like_hydrolase_sf"/>
</dbReference>
<evidence type="ECO:0000313" key="2">
    <source>
        <dbReference type="Proteomes" id="UP000095230"/>
    </source>
</evidence>
<dbReference type="SFLD" id="SFLDG01129">
    <property type="entry name" value="C1.5:_HAD__Beta-PGM__Phosphata"/>
    <property type="match status" value="1"/>
</dbReference>
<reference evidence="1 2" key="1">
    <citation type="submission" date="2016-07" db="EMBL/GenBank/DDBJ databases">
        <title>Whole-genome of two Shewanella species isolated from a digestive organ of sea cucumber Apostichopus japonicus Selenka 1867.</title>
        <authorList>
            <person name="Hong H.-H."/>
            <person name="Choi H."/>
            <person name="Cheon S."/>
            <person name="Oh J.-S."/>
            <person name="Lee H.-G."/>
            <person name="Park C."/>
        </authorList>
    </citation>
    <scope>NUCLEOTIDE SEQUENCE [LARGE SCALE GENOMIC DNA]</scope>
    <source>
        <strain evidence="1 2">CSB03KR</strain>
    </source>
</reference>
<dbReference type="Proteomes" id="UP000095230">
    <property type="component" value="Unassembled WGS sequence"/>
</dbReference>
<dbReference type="GO" id="GO:0006281">
    <property type="term" value="P:DNA repair"/>
    <property type="evidence" value="ECO:0007669"/>
    <property type="project" value="TreeGrafter"/>
</dbReference>
<dbReference type="Gene3D" id="1.10.150.240">
    <property type="entry name" value="Putative phosphatase, domain 2"/>
    <property type="match status" value="1"/>
</dbReference>
<dbReference type="SFLD" id="SFLDS00003">
    <property type="entry name" value="Haloacid_Dehalogenase"/>
    <property type="match status" value="1"/>
</dbReference>
<dbReference type="OrthoDB" id="9782449at2"/>
<protein>
    <submittedName>
        <fullName evidence="1">HAD family hydrolase</fullName>
    </submittedName>
</protein>
<dbReference type="PANTHER" id="PTHR43434:SF24">
    <property type="entry name" value="HYDROLASE-RELATED"/>
    <property type="match status" value="1"/>
</dbReference>
<dbReference type="RefSeq" id="WP_069670140.1">
    <property type="nucleotide sequence ID" value="NZ_JAWWDQ010000023.1"/>
</dbReference>